<organism evidence="2 3">
    <name type="scientific">Senna tora</name>
    <dbReference type="NCBI Taxonomy" id="362788"/>
    <lineage>
        <taxon>Eukaryota</taxon>
        <taxon>Viridiplantae</taxon>
        <taxon>Streptophyta</taxon>
        <taxon>Embryophyta</taxon>
        <taxon>Tracheophyta</taxon>
        <taxon>Spermatophyta</taxon>
        <taxon>Magnoliopsida</taxon>
        <taxon>eudicotyledons</taxon>
        <taxon>Gunneridae</taxon>
        <taxon>Pentapetalae</taxon>
        <taxon>rosids</taxon>
        <taxon>fabids</taxon>
        <taxon>Fabales</taxon>
        <taxon>Fabaceae</taxon>
        <taxon>Caesalpinioideae</taxon>
        <taxon>Cassia clade</taxon>
        <taxon>Senna</taxon>
    </lineage>
</organism>
<evidence type="ECO:0000313" key="2">
    <source>
        <dbReference type="EMBL" id="KAF7821678.1"/>
    </source>
</evidence>
<evidence type="ECO:0000256" key="1">
    <source>
        <dbReference type="SAM" id="MobiDB-lite"/>
    </source>
</evidence>
<dbReference type="AlphaFoldDB" id="A0A834TGJ9"/>
<name>A0A834TGJ9_9FABA</name>
<gene>
    <name evidence="2" type="ORF">G2W53_027133</name>
</gene>
<accession>A0A834TGJ9</accession>
<keyword evidence="3" id="KW-1185">Reference proteome</keyword>
<dbReference type="Proteomes" id="UP000634136">
    <property type="component" value="Unassembled WGS sequence"/>
</dbReference>
<sequence>MPVKFYGKIRSLGIKQNLCSNREKDIISWGGVKSEISSLRGATSQACQAPPSPHDPCLPTSHAGGPLEGGLGTWHLGGRQPPMVTADNHRQPLRTTAVFWRSIKTPPQI</sequence>
<proteinExistence type="predicted"/>
<reference evidence="2" key="1">
    <citation type="submission" date="2020-09" db="EMBL/GenBank/DDBJ databases">
        <title>Genome-Enabled Discovery of Anthraquinone Biosynthesis in Senna tora.</title>
        <authorList>
            <person name="Kang S.-H."/>
            <person name="Pandey R.P."/>
            <person name="Lee C.-M."/>
            <person name="Sim J.-S."/>
            <person name="Jeong J.-T."/>
            <person name="Choi B.-S."/>
            <person name="Jung M."/>
            <person name="Ginzburg D."/>
            <person name="Zhao K."/>
            <person name="Won S.Y."/>
            <person name="Oh T.-J."/>
            <person name="Yu Y."/>
            <person name="Kim N.-H."/>
            <person name="Lee O.R."/>
            <person name="Lee T.-H."/>
            <person name="Bashyal P."/>
            <person name="Kim T.-S."/>
            <person name="Lee W.-H."/>
            <person name="Kawkins C."/>
            <person name="Kim C.-K."/>
            <person name="Kim J.S."/>
            <person name="Ahn B.O."/>
            <person name="Rhee S.Y."/>
            <person name="Sohng J.K."/>
        </authorList>
    </citation>
    <scope>NUCLEOTIDE SEQUENCE</scope>
    <source>
        <tissue evidence="2">Leaf</tissue>
    </source>
</reference>
<protein>
    <submittedName>
        <fullName evidence="2">Uncharacterized protein</fullName>
    </submittedName>
</protein>
<evidence type="ECO:0000313" key="3">
    <source>
        <dbReference type="Proteomes" id="UP000634136"/>
    </source>
</evidence>
<comment type="caution">
    <text evidence="2">The sequence shown here is derived from an EMBL/GenBank/DDBJ whole genome shotgun (WGS) entry which is preliminary data.</text>
</comment>
<feature type="region of interest" description="Disordered" evidence="1">
    <location>
        <begin position="44"/>
        <end position="90"/>
    </location>
</feature>
<dbReference type="EMBL" id="JAAIUW010000008">
    <property type="protein sequence ID" value="KAF7821678.1"/>
    <property type="molecule type" value="Genomic_DNA"/>
</dbReference>